<proteinExistence type="predicted"/>
<organism evidence="1 2">
    <name type="scientific">Papaver somniferum</name>
    <name type="common">Opium poppy</name>
    <dbReference type="NCBI Taxonomy" id="3469"/>
    <lineage>
        <taxon>Eukaryota</taxon>
        <taxon>Viridiplantae</taxon>
        <taxon>Streptophyta</taxon>
        <taxon>Embryophyta</taxon>
        <taxon>Tracheophyta</taxon>
        <taxon>Spermatophyta</taxon>
        <taxon>Magnoliopsida</taxon>
        <taxon>Ranunculales</taxon>
        <taxon>Papaveraceae</taxon>
        <taxon>Papaveroideae</taxon>
        <taxon>Papaver</taxon>
    </lineage>
</organism>
<evidence type="ECO:0000313" key="1">
    <source>
        <dbReference type="EMBL" id="RZC82918.1"/>
    </source>
</evidence>
<keyword evidence="2" id="KW-1185">Reference proteome</keyword>
<protein>
    <submittedName>
        <fullName evidence="1">Uncharacterized protein</fullName>
    </submittedName>
</protein>
<reference evidence="1 2" key="1">
    <citation type="journal article" date="2018" name="Science">
        <title>The opium poppy genome and morphinan production.</title>
        <authorList>
            <person name="Guo L."/>
            <person name="Winzer T."/>
            <person name="Yang X."/>
            <person name="Li Y."/>
            <person name="Ning Z."/>
            <person name="He Z."/>
            <person name="Teodor R."/>
            <person name="Lu Y."/>
            <person name="Bowser T.A."/>
            <person name="Graham I.A."/>
            <person name="Ye K."/>
        </authorList>
    </citation>
    <scope>NUCLEOTIDE SEQUENCE [LARGE SCALE GENOMIC DNA]</scope>
    <source>
        <strain evidence="2">cv. HN1</strain>
        <tissue evidence="1">Leaves</tissue>
    </source>
</reference>
<sequence length="121" mass="12867">MEPGAATAAVCEEGTSAYLFNACLYSCIRFSTIFQTDGSCLSEQTTSSGSVSPTREDTLKWWARNRYLFLLIRSGVNFLADGGDTDGGGASARLDAVQVARGKHNGIGLTGVTRGFIDEQC</sequence>
<dbReference type="Gramene" id="RZC82918">
    <property type="protein sequence ID" value="RZC82918"/>
    <property type="gene ID" value="C5167_045698"/>
</dbReference>
<dbReference type="Proteomes" id="UP000316621">
    <property type="component" value="Chromosome 11"/>
</dbReference>
<dbReference type="EMBL" id="CM010725">
    <property type="protein sequence ID" value="RZC82918.1"/>
    <property type="molecule type" value="Genomic_DNA"/>
</dbReference>
<dbReference type="AlphaFoldDB" id="A0A4Y7LEG7"/>
<evidence type="ECO:0000313" key="2">
    <source>
        <dbReference type="Proteomes" id="UP000316621"/>
    </source>
</evidence>
<gene>
    <name evidence="1" type="ORF">C5167_045698</name>
</gene>
<accession>A0A4Y7LEG7</accession>
<name>A0A4Y7LEG7_PAPSO</name>